<dbReference type="Proteomes" id="UP000282832">
    <property type="component" value="Unassembled WGS sequence"/>
</dbReference>
<dbReference type="CDD" id="cd01301">
    <property type="entry name" value="rDP_like"/>
    <property type="match status" value="1"/>
</dbReference>
<dbReference type="PANTHER" id="PTHR10443">
    <property type="entry name" value="MICROSOMAL DIPEPTIDASE"/>
    <property type="match status" value="1"/>
</dbReference>
<protein>
    <submittedName>
        <fullName evidence="2">Membrane dipeptidase</fullName>
    </submittedName>
</protein>
<dbReference type="RefSeq" id="WP_127804717.1">
    <property type="nucleotide sequence ID" value="NZ_SACY01000004.1"/>
</dbReference>
<dbReference type="PROSITE" id="PS51365">
    <property type="entry name" value="RENAL_DIPEPTIDASE_2"/>
    <property type="match status" value="1"/>
</dbReference>
<dbReference type="Gene3D" id="3.20.20.140">
    <property type="entry name" value="Metal-dependent hydrolases"/>
    <property type="match status" value="1"/>
</dbReference>
<evidence type="ECO:0000313" key="2">
    <source>
        <dbReference type="EMBL" id="RVU24136.1"/>
    </source>
</evidence>
<dbReference type="InterPro" id="IPR032466">
    <property type="entry name" value="Metal_Hydrolase"/>
</dbReference>
<gene>
    <name evidence="2" type="ORF">EOJ36_09420</name>
</gene>
<reference evidence="2 3" key="1">
    <citation type="submission" date="2019-01" db="EMBL/GenBank/DDBJ databases">
        <authorList>
            <person name="Chen W.-M."/>
        </authorList>
    </citation>
    <scope>NUCLEOTIDE SEQUENCE [LARGE SCALE GENOMIC DNA]</scope>
    <source>
        <strain evidence="2 3">FSY-15</strain>
    </source>
</reference>
<proteinExistence type="predicted"/>
<dbReference type="OrthoDB" id="9804920at2"/>
<dbReference type="PANTHER" id="PTHR10443:SF12">
    <property type="entry name" value="DIPEPTIDASE"/>
    <property type="match status" value="1"/>
</dbReference>
<dbReference type="EMBL" id="SACY01000004">
    <property type="protein sequence ID" value="RVU24136.1"/>
    <property type="molecule type" value="Genomic_DNA"/>
</dbReference>
<dbReference type="AlphaFoldDB" id="A0A437PPB7"/>
<name>A0A437PPB7_9BACT</name>
<dbReference type="InterPro" id="IPR008257">
    <property type="entry name" value="Pept_M19"/>
</dbReference>
<dbReference type="Pfam" id="PF01244">
    <property type="entry name" value="Peptidase_M19"/>
    <property type="match status" value="1"/>
</dbReference>
<feature type="chain" id="PRO_5019057995" evidence="1">
    <location>
        <begin position="20"/>
        <end position="389"/>
    </location>
</feature>
<accession>A0A437PPB7</accession>
<organism evidence="2 3">
    <name type="scientific">Sandaracinomonas limnophila</name>
    <dbReference type="NCBI Taxonomy" id="1862386"/>
    <lineage>
        <taxon>Bacteria</taxon>
        <taxon>Pseudomonadati</taxon>
        <taxon>Bacteroidota</taxon>
        <taxon>Cytophagia</taxon>
        <taxon>Cytophagales</taxon>
        <taxon>Flectobacillaceae</taxon>
        <taxon>Sandaracinomonas</taxon>
    </lineage>
</organism>
<dbReference type="GO" id="GO:0070573">
    <property type="term" value="F:metallodipeptidase activity"/>
    <property type="evidence" value="ECO:0007669"/>
    <property type="project" value="InterPro"/>
</dbReference>
<sequence length="389" mass="43576">MKRLPILLFFIFLQQIVAAQSYQKIHKNAILVDTHNDILMKVVDQGVVFDHDLSGKTHTDLNRWKKGGLDVQLFSVYCDGDTKNPFVYANRAMDSLDAVIARNPNKIAKVANYKELVQAVKQGKIAAMCGVEGGHMIDNNLSNLEALYNRGARYLTLTHNVAPNWATSAADEVTNPKLSHKGLTDFGKKVVQRMNELGMMVDVSHVGEQTFWDVIQLSKKPIIASHSSVYALMPHRRNLKDEQIKAIAKNGGVIQVNFYPGFLDPSFNEKENSFLKRHQSEMDALKKTGLADYYLLDAMYAKYPAETQALRPALSVLIDHIEYIIKLVGVDYVGLGSDFDGIHLTPKELDDVTTYPLITKSLVEKGYSKKDINKILGGNLLRVLKANEE</sequence>
<dbReference type="GO" id="GO:0006508">
    <property type="term" value="P:proteolysis"/>
    <property type="evidence" value="ECO:0007669"/>
    <property type="project" value="InterPro"/>
</dbReference>
<comment type="caution">
    <text evidence="2">The sequence shown here is derived from an EMBL/GenBank/DDBJ whole genome shotgun (WGS) entry which is preliminary data.</text>
</comment>
<dbReference type="SUPFAM" id="SSF51556">
    <property type="entry name" value="Metallo-dependent hydrolases"/>
    <property type="match status" value="1"/>
</dbReference>
<keyword evidence="1" id="KW-0732">Signal</keyword>
<keyword evidence="3" id="KW-1185">Reference proteome</keyword>
<evidence type="ECO:0000256" key="1">
    <source>
        <dbReference type="SAM" id="SignalP"/>
    </source>
</evidence>
<evidence type="ECO:0000313" key="3">
    <source>
        <dbReference type="Proteomes" id="UP000282832"/>
    </source>
</evidence>
<feature type="signal peptide" evidence="1">
    <location>
        <begin position="1"/>
        <end position="19"/>
    </location>
</feature>